<protein>
    <submittedName>
        <fullName evidence="1">Uncharacterized protein</fullName>
    </submittedName>
</protein>
<keyword evidence="2" id="KW-1185">Reference proteome</keyword>
<dbReference type="Proteomes" id="UP001214250">
    <property type="component" value="Chromosome 1"/>
</dbReference>
<gene>
    <name evidence="1" type="ORF">PQO03_06445</name>
</gene>
<sequence>MNYLKLTHAVEGTEVYINFDHVISYEPVVSGGSSIYFKLANDKMGAEGIVVKEDVNYICAFFAPLN</sequence>
<name>A0ABY7VN97_9BACT</name>
<proteinExistence type="predicted"/>
<evidence type="ECO:0000313" key="2">
    <source>
        <dbReference type="Proteomes" id="UP001214250"/>
    </source>
</evidence>
<organism evidence="1 2">
    <name type="scientific">Lentisphaera profundi</name>
    <dbReference type="NCBI Taxonomy" id="1658616"/>
    <lineage>
        <taxon>Bacteria</taxon>
        <taxon>Pseudomonadati</taxon>
        <taxon>Lentisphaerota</taxon>
        <taxon>Lentisphaeria</taxon>
        <taxon>Lentisphaerales</taxon>
        <taxon>Lentisphaeraceae</taxon>
        <taxon>Lentisphaera</taxon>
    </lineage>
</organism>
<reference evidence="1 2" key="1">
    <citation type="submission" date="2023-02" db="EMBL/GenBank/DDBJ databases">
        <title>Genome sequence of Lentisphaera profundi SAORIC-696.</title>
        <authorList>
            <person name="Kim e."/>
            <person name="Cho J.-C."/>
            <person name="Choi A."/>
            <person name="Kang I."/>
        </authorList>
    </citation>
    <scope>NUCLEOTIDE SEQUENCE [LARGE SCALE GENOMIC DNA]</scope>
    <source>
        <strain evidence="1 2">SAORIC-696</strain>
    </source>
</reference>
<dbReference type="EMBL" id="CP117811">
    <property type="protein sequence ID" value="WDE95357.1"/>
    <property type="molecule type" value="Genomic_DNA"/>
</dbReference>
<dbReference type="RefSeq" id="WP_274148841.1">
    <property type="nucleotide sequence ID" value="NZ_CP117811.1"/>
</dbReference>
<accession>A0ABY7VN97</accession>
<evidence type="ECO:0000313" key="1">
    <source>
        <dbReference type="EMBL" id="WDE95357.1"/>
    </source>
</evidence>